<evidence type="ECO:0000256" key="7">
    <source>
        <dbReference type="ARBA" id="ARBA00023136"/>
    </source>
</evidence>
<protein>
    <submittedName>
        <fullName evidence="12">p-loop containing nucleoside triphosphate hydrolase protein</fullName>
    </submittedName>
</protein>
<feature type="region of interest" description="Disordered" evidence="8">
    <location>
        <begin position="908"/>
        <end position="932"/>
    </location>
</feature>
<proteinExistence type="predicted"/>
<feature type="transmembrane region" description="Helical" evidence="9">
    <location>
        <begin position="328"/>
        <end position="345"/>
    </location>
</feature>
<feature type="transmembrane region" description="Helical" evidence="9">
    <location>
        <begin position="475"/>
        <end position="496"/>
    </location>
</feature>
<dbReference type="Gene3D" id="1.20.1560.10">
    <property type="entry name" value="ABC transporter type 1, transmembrane domain"/>
    <property type="match status" value="2"/>
</dbReference>
<feature type="domain" description="ABC transmembrane type-1" evidence="11">
    <location>
        <begin position="1020"/>
        <end position="1227"/>
    </location>
</feature>
<dbReference type="GO" id="GO:0140359">
    <property type="term" value="F:ABC-type transporter activity"/>
    <property type="evidence" value="ECO:0007669"/>
    <property type="project" value="InterPro"/>
</dbReference>
<dbReference type="Proteomes" id="UP000193986">
    <property type="component" value="Unassembled WGS sequence"/>
</dbReference>
<feature type="transmembrane region" description="Helical" evidence="9">
    <location>
        <begin position="198"/>
        <end position="221"/>
    </location>
</feature>
<feature type="domain" description="ABC transmembrane type-1" evidence="11">
    <location>
        <begin position="435"/>
        <end position="626"/>
    </location>
</feature>
<evidence type="ECO:0000256" key="5">
    <source>
        <dbReference type="ARBA" id="ARBA00022840"/>
    </source>
</evidence>
<evidence type="ECO:0000256" key="6">
    <source>
        <dbReference type="ARBA" id="ARBA00022989"/>
    </source>
</evidence>
<evidence type="ECO:0000313" key="13">
    <source>
        <dbReference type="Proteomes" id="UP000193986"/>
    </source>
</evidence>
<dbReference type="STRING" id="71784.A0A1Y2BJJ5"/>
<keyword evidence="3 9" id="KW-0812">Transmembrane</keyword>
<feature type="domain" description="ABC transporter" evidence="10">
    <location>
        <begin position="668"/>
        <end position="914"/>
    </location>
</feature>
<reference evidence="12 13" key="1">
    <citation type="submission" date="2016-07" db="EMBL/GenBank/DDBJ databases">
        <title>Pervasive Adenine N6-methylation of Active Genes in Fungi.</title>
        <authorList>
            <consortium name="DOE Joint Genome Institute"/>
            <person name="Mondo S.J."/>
            <person name="Dannebaum R.O."/>
            <person name="Kuo R.C."/>
            <person name="Labutti K."/>
            <person name="Haridas S."/>
            <person name="Kuo A."/>
            <person name="Salamov A."/>
            <person name="Ahrendt S.R."/>
            <person name="Lipzen A."/>
            <person name="Sullivan W."/>
            <person name="Andreopoulos W.B."/>
            <person name="Clum A."/>
            <person name="Lindquist E."/>
            <person name="Daum C."/>
            <person name="Ramamoorthy G.K."/>
            <person name="Gryganskyi A."/>
            <person name="Culley D."/>
            <person name="Magnuson J.K."/>
            <person name="James T.Y."/>
            <person name="O'Malley M.A."/>
            <person name="Stajich J.E."/>
            <person name="Spatafora J.W."/>
            <person name="Visel A."/>
            <person name="Grigoriev I.V."/>
        </authorList>
    </citation>
    <scope>NUCLEOTIDE SEQUENCE [LARGE SCALE GENOMIC DNA]</scope>
    <source>
        <strain evidence="12 13">68-887.2</strain>
    </source>
</reference>
<dbReference type="CDD" id="cd18596">
    <property type="entry name" value="ABC_6TM_VMR1_D1_like"/>
    <property type="match status" value="1"/>
</dbReference>
<feature type="transmembrane region" description="Helical" evidence="9">
    <location>
        <begin position="1068"/>
        <end position="1100"/>
    </location>
</feature>
<keyword evidence="7 9" id="KW-0472">Membrane</keyword>
<feature type="transmembrane region" description="Helical" evidence="9">
    <location>
        <begin position="563"/>
        <end position="585"/>
    </location>
</feature>
<dbReference type="InterPro" id="IPR050173">
    <property type="entry name" value="ABC_transporter_C-like"/>
</dbReference>
<dbReference type="SUPFAM" id="SSF52540">
    <property type="entry name" value="P-loop containing nucleoside triphosphate hydrolases"/>
    <property type="match status" value="2"/>
</dbReference>
<dbReference type="OrthoDB" id="6500128at2759"/>
<keyword evidence="4" id="KW-0547">Nucleotide-binding</keyword>
<dbReference type="InParanoid" id="A0A1Y2BJJ5"/>
<evidence type="ECO:0000256" key="9">
    <source>
        <dbReference type="SAM" id="Phobius"/>
    </source>
</evidence>
<feature type="transmembrane region" description="Helical" evidence="9">
    <location>
        <begin position="132"/>
        <end position="150"/>
    </location>
</feature>
<dbReference type="PROSITE" id="PS50929">
    <property type="entry name" value="ABC_TM1F"/>
    <property type="match status" value="2"/>
</dbReference>
<dbReference type="InterPro" id="IPR036640">
    <property type="entry name" value="ABC1_TM_sf"/>
</dbReference>
<dbReference type="Pfam" id="PF00005">
    <property type="entry name" value="ABC_tran"/>
    <property type="match status" value="2"/>
</dbReference>
<organism evidence="12 13">
    <name type="scientific">Naematelia encephala</name>
    <dbReference type="NCBI Taxonomy" id="71784"/>
    <lineage>
        <taxon>Eukaryota</taxon>
        <taxon>Fungi</taxon>
        <taxon>Dikarya</taxon>
        <taxon>Basidiomycota</taxon>
        <taxon>Agaricomycotina</taxon>
        <taxon>Tremellomycetes</taxon>
        <taxon>Tremellales</taxon>
        <taxon>Naemateliaceae</taxon>
        <taxon>Naematelia</taxon>
    </lineage>
</organism>
<dbReference type="InterPro" id="IPR003439">
    <property type="entry name" value="ABC_transporter-like_ATP-bd"/>
</dbReference>
<evidence type="ECO:0000256" key="1">
    <source>
        <dbReference type="ARBA" id="ARBA00004370"/>
    </source>
</evidence>
<evidence type="ECO:0000256" key="2">
    <source>
        <dbReference type="ARBA" id="ARBA00022448"/>
    </source>
</evidence>
<evidence type="ECO:0000259" key="11">
    <source>
        <dbReference type="PROSITE" id="PS50929"/>
    </source>
</evidence>
<dbReference type="GO" id="GO:0016887">
    <property type="term" value="F:ATP hydrolysis activity"/>
    <property type="evidence" value="ECO:0007669"/>
    <property type="project" value="InterPro"/>
</dbReference>
<name>A0A1Y2BJJ5_9TREE</name>
<dbReference type="InterPro" id="IPR027417">
    <property type="entry name" value="P-loop_NTPase"/>
</dbReference>
<dbReference type="Pfam" id="PF00664">
    <property type="entry name" value="ABC_membrane"/>
    <property type="match status" value="2"/>
</dbReference>
<feature type="transmembrane region" description="Helical" evidence="9">
    <location>
        <begin position="96"/>
        <end position="117"/>
    </location>
</feature>
<dbReference type="PANTHER" id="PTHR24223">
    <property type="entry name" value="ATP-BINDING CASSETTE SUB-FAMILY C"/>
    <property type="match status" value="1"/>
</dbReference>
<dbReference type="GO" id="GO:0005524">
    <property type="term" value="F:ATP binding"/>
    <property type="evidence" value="ECO:0007669"/>
    <property type="project" value="UniProtKB-KW"/>
</dbReference>
<dbReference type="SMART" id="SM00382">
    <property type="entry name" value="AAA"/>
    <property type="match status" value="2"/>
</dbReference>
<evidence type="ECO:0000259" key="10">
    <source>
        <dbReference type="PROSITE" id="PS50893"/>
    </source>
</evidence>
<dbReference type="Gene3D" id="3.40.50.300">
    <property type="entry name" value="P-loop containing nucleotide triphosphate hydrolases"/>
    <property type="match status" value="2"/>
</dbReference>
<dbReference type="InterPro" id="IPR011527">
    <property type="entry name" value="ABC1_TM_dom"/>
</dbReference>
<feature type="domain" description="ABC transporter" evidence="10">
    <location>
        <begin position="1277"/>
        <end position="1542"/>
    </location>
</feature>
<dbReference type="FunFam" id="3.40.50.300:FF:001354">
    <property type="entry name" value="ATP-binding cassette (ABC) transporter, putative"/>
    <property type="match status" value="1"/>
</dbReference>
<keyword evidence="2" id="KW-0813">Transport</keyword>
<gene>
    <name evidence="12" type="ORF">BCR39DRAFT_490580</name>
</gene>
<dbReference type="InterPro" id="IPR017871">
    <property type="entry name" value="ABC_transporter-like_CS"/>
</dbReference>
<dbReference type="PANTHER" id="PTHR24223:SF415">
    <property type="entry name" value="FI20190P1"/>
    <property type="match status" value="1"/>
</dbReference>
<sequence length="1563" mass="173846">MDSTFAHSSGKPIWLTILDRISYVLLLAAVVFSLSLVIALTVRRERQGHIRLKDKRASGTSRKSVLSEKLLSFVDDDLASDGDPVDIHHFFNSIRLHVFAISAGSLINFGFYIYRAIHDIPNTHDPWSSLRIWAEVILAAWIALASICLARTRSVNTYSHMIFHLAWLISTALCHWYLATLGQHLSSAYIPSVSTLDYVALILTTIKLILIFTIPTGPPLYKDMAKLYNKAVTQSLQDTQSEKEANVNLVIGASMFSKLMFGFVYPTISKMSKMEQVDMKDLPAAPAYFRSQNIVHNAVTPNDTGGIVGSFGPTLSVMWTVWRPQWQALLYWTTYSFILCPLWYVPHACLQQVLWSLDNHTDFRVAMGFAALMVLSRIFNLMVMIQEFNWSSLYASPQITTHSCHLLFQKILTRNLYSSIEKPAKSTAKAKDKKETYTKADILNLVSSDASSLTGVGWVFCGLFRAQLEMVIGCLYIWYLLGISGLWGLSTIVATYPPAYLLTRLEYRVYEKRLKVRDERVSLMQETIQAISMVKLMAAERFWFQRIKEVRDREFWWWMKASIYNYVSSLLYSMAPILVVVVSFAHYTLVAKQPLTATIAFTSIAVFNELRPALLSLPNSIATLLQQILSAKRIGTFLRAADVEYLSEPSKDGEALPLNDQLYIRGSITWENSATQEDQSENTNKFALRDIDVNFPKGQLTLVAGKFGSGKTLMLLALLGEAHLLDGKISYAVSPLMDPHVAVTEDWSLVRGGVAYVPQTAWLQSQSIRDNILFGLPMNIDRYRTVLHACGLMPDLELLEDADLTEIGERGKILSGGQKARVSLARAVYSRATTLILDDVISAVDAETSQHIIQHCFKSSLMLERTVIIASHAVESLAPLASHSVFLEDGRAVWQGPGTMLLESEHMQHLKTEPTKTGPAAPTQPSQTDTPKKEFEIKEAVAKTPKQLLIEEKRLTGTTSLHHWKDLVRYNGGRVYWLAVMLVLCLDALSPVAEGDLILNFIRFWGGFTAIKKVCYGGLIHSEMLESLLRAKMSFFTKTRAGSIIQRFGSDLSDIPSSSMLLTSVPRIALSVIVSLLSVTYYGGWLFGGVVLCLGFAIWGPGKWYRSASRQVRRLQSTIPGPLNAIYGETVAGTTVIRAFGAQGVFIDDLLRSLNMKINADAWAIYVRRWLYINLKIMDLIIRSTTLALILTRPGITGAAAGFMLTFAGTVAGDFESIIHVIRELELCGVNLERTAEYVHLERETGEDLERRPDDPRWQSAGATAEDLKHWPERGEVKVTNLSARYGQDSPDILHDVSFSIKGGERIGIVGATGGGKSTLAKTFFSFVDISQGKIEIDGRDIASIPLRLVRSKLGIISQDPVLLSGTLRLNLDIESKFTDDQLYDALHQVQLIHRNEMEDVTSSRPSEADAESEATAVDAAGAEPGKGNIFTNLEFEIKSGGENLSSGQKQLVVLARALLKKQKILILDEATASIDSATDAEISRVVHDEFAGVTVMIIAHRLRTIMPCSQIMVMDKGSLIQQGSPQELIKQEGKFRDLCLAAGPDEFQQLFSLAQSTVEKLL</sequence>
<dbReference type="CDD" id="cd03250">
    <property type="entry name" value="ABCC_MRP_domain1"/>
    <property type="match status" value="1"/>
</dbReference>
<feature type="transmembrane region" description="Helical" evidence="9">
    <location>
        <begin position="162"/>
        <end position="178"/>
    </location>
</feature>
<feature type="transmembrane region" description="Helical" evidence="9">
    <location>
        <begin position="20"/>
        <end position="42"/>
    </location>
</feature>
<evidence type="ECO:0000256" key="3">
    <source>
        <dbReference type="ARBA" id="ARBA00022692"/>
    </source>
</evidence>
<evidence type="ECO:0000256" key="8">
    <source>
        <dbReference type="SAM" id="MobiDB-lite"/>
    </source>
</evidence>
<comment type="caution">
    <text evidence="12">The sequence shown here is derived from an EMBL/GenBank/DDBJ whole genome shotgun (WGS) entry which is preliminary data.</text>
</comment>
<feature type="transmembrane region" description="Helical" evidence="9">
    <location>
        <begin position="365"/>
        <end position="385"/>
    </location>
</feature>
<evidence type="ECO:0000256" key="4">
    <source>
        <dbReference type="ARBA" id="ARBA00022741"/>
    </source>
</evidence>
<keyword evidence="6 9" id="KW-1133">Transmembrane helix</keyword>
<accession>A0A1Y2BJJ5</accession>
<dbReference type="InterPro" id="IPR003593">
    <property type="entry name" value="AAA+_ATPase"/>
</dbReference>
<dbReference type="SUPFAM" id="SSF90123">
    <property type="entry name" value="ABC transporter transmembrane region"/>
    <property type="match status" value="2"/>
</dbReference>
<dbReference type="PROSITE" id="PS50893">
    <property type="entry name" value="ABC_TRANSPORTER_2"/>
    <property type="match status" value="2"/>
</dbReference>
<keyword evidence="13" id="KW-1185">Reference proteome</keyword>
<comment type="subcellular location">
    <subcellularLocation>
        <location evidence="1">Membrane</location>
    </subcellularLocation>
</comment>
<dbReference type="PROSITE" id="PS00211">
    <property type="entry name" value="ABC_TRANSPORTER_1"/>
    <property type="match status" value="2"/>
</dbReference>
<dbReference type="EMBL" id="MCFC01000002">
    <property type="protein sequence ID" value="ORY34943.1"/>
    <property type="molecule type" value="Genomic_DNA"/>
</dbReference>
<dbReference type="GO" id="GO:0016020">
    <property type="term" value="C:membrane"/>
    <property type="evidence" value="ECO:0007669"/>
    <property type="project" value="UniProtKB-SubCell"/>
</dbReference>
<keyword evidence="5" id="KW-0067">ATP-binding</keyword>
<keyword evidence="12" id="KW-0378">Hydrolase</keyword>
<evidence type="ECO:0000313" key="12">
    <source>
        <dbReference type="EMBL" id="ORY34943.1"/>
    </source>
</evidence>